<dbReference type="Gene3D" id="3.30.70.100">
    <property type="match status" value="1"/>
</dbReference>
<organism evidence="2 3">
    <name type="scientific">Clostridium botulinum (strain Okra / Type B1)</name>
    <dbReference type="NCBI Taxonomy" id="498213"/>
    <lineage>
        <taxon>Bacteria</taxon>
        <taxon>Bacillati</taxon>
        <taxon>Bacillota</taxon>
        <taxon>Clostridia</taxon>
        <taxon>Eubacteriales</taxon>
        <taxon>Clostridiaceae</taxon>
        <taxon>Clostridium</taxon>
    </lineage>
</organism>
<dbReference type="InterPro" id="IPR011008">
    <property type="entry name" value="Dimeric_a/b-barrel"/>
</dbReference>
<accession>B1IH99</accession>
<dbReference type="RefSeq" id="WP_003401588.1">
    <property type="nucleotide sequence ID" value="NC_010516.1"/>
</dbReference>
<dbReference type="InterPro" id="IPR007138">
    <property type="entry name" value="ABM_dom"/>
</dbReference>
<dbReference type="GO" id="GO:0004497">
    <property type="term" value="F:monooxygenase activity"/>
    <property type="evidence" value="ECO:0007669"/>
    <property type="project" value="UniProtKB-KW"/>
</dbReference>
<proteinExistence type="predicted"/>
<evidence type="ECO:0000313" key="3">
    <source>
        <dbReference type="Proteomes" id="UP000008541"/>
    </source>
</evidence>
<dbReference type="HOGENOM" id="CLU_127039_1_0_9"/>
<feature type="domain" description="ABM" evidence="1">
    <location>
        <begin position="34"/>
        <end position="84"/>
    </location>
</feature>
<sequence>MSKIVKTPKTPYYAVIFTSIRILGDNGYGKVGDEIVNIVSKEKGFLGAESISDEDRFGMTISYWDSLASINAWKNNSHHMNAKEMGKKMWYSKYMIRICKVERDNHFENNF</sequence>
<dbReference type="SUPFAM" id="SSF54909">
    <property type="entry name" value="Dimeric alpha+beta barrel"/>
    <property type="match status" value="1"/>
</dbReference>
<name>B1IH99_CLOBK</name>
<gene>
    <name evidence="2" type="ordered locus">CLD_3672</name>
</gene>
<dbReference type="InterPro" id="IPR052936">
    <property type="entry name" value="Jasmonate_Hydroxylase-like"/>
</dbReference>
<dbReference type="Proteomes" id="UP000008541">
    <property type="component" value="Chromosome"/>
</dbReference>
<dbReference type="PANTHER" id="PTHR37811">
    <property type="entry name" value="BLL5343 PROTEIN"/>
    <property type="match status" value="1"/>
</dbReference>
<reference evidence="2 3" key="1">
    <citation type="journal article" date="2007" name="PLoS ONE">
        <title>Analysis of the neurotoxin complex genes in Clostridium botulinum A1-A4 and B1 strains: BoNT/A3, /Ba4 and /B1 clusters are located within plasmids.</title>
        <authorList>
            <person name="Smith T.J."/>
            <person name="Hill K.K."/>
            <person name="Foley B.T."/>
            <person name="Detter J.C."/>
            <person name="Munk A.C."/>
            <person name="Bruce D.C."/>
            <person name="Doggett N.A."/>
            <person name="Smith L.A."/>
            <person name="Marks J.D."/>
            <person name="Xie G."/>
            <person name="Brettin T.S."/>
        </authorList>
    </citation>
    <scope>NUCLEOTIDE SEQUENCE [LARGE SCALE GENOMIC DNA]</scope>
    <source>
        <strain evidence="3">Okra / Type B1</strain>
    </source>
</reference>
<keyword evidence="2" id="KW-0503">Monooxygenase</keyword>
<keyword evidence="2" id="KW-0560">Oxidoreductase</keyword>
<dbReference type="KEGG" id="cbb:CLD_3672"/>
<protein>
    <submittedName>
        <fullName evidence="2">Antibiotic biosynthesis monooxygenase</fullName>
    </submittedName>
</protein>
<dbReference type="AlphaFoldDB" id="B1IH99"/>
<dbReference type="PANTHER" id="PTHR37811:SF2">
    <property type="entry name" value="ABM DOMAIN-CONTAINING PROTEIN"/>
    <property type="match status" value="1"/>
</dbReference>
<dbReference type="EMBL" id="CP000939">
    <property type="protein sequence ID" value="ACA44757.1"/>
    <property type="molecule type" value="Genomic_DNA"/>
</dbReference>
<dbReference type="Pfam" id="PF03992">
    <property type="entry name" value="ABM"/>
    <property type="match status" value="1"/>
</dbReference>
<evidence type="ECO:0000313" key="2">
    <source>
        <dbReference type="EMBL" id="ACA44757.1"/>
    </source>
</evidence>
<evidence type="ECO:0000259" key="1">
    <source>
        <dbReference type="Pfam" id="PF03992"/>
    </source>
</evidence>